<dbReference type="RefSeq" id="WP_188789759.1">
    <property type="nucleotide sequence ID" value="NZ_BMJV01000003.1"/>
</dbReference>
<dbReference type="Pfam" id="PF01882">
    <property type="entry name" value="DUF58"/>
    <property type="match status" value="1"/>
</dbReference>
<evidence type="ECO:0000313" key="2">
    <source>
        <dbReference type="EMBL" id="GGG69758.1"/>
    </source>
</evidence>
<name>A0A8J2ZJ83_9RHOB</name>
<proteinExistence type="predicted"/>
<dbReference type="PANTHER" id="PTHR33608">
    <property type="entry name" value="BLL2464 PROTEIN"/>
    <property type="match status" value="1"/>
</dbReference>
<keyword evidence="3" id="KW-1185">Reference proteome</keyword>
<accession>A0A8J2ZJ83</accession>
<reference evidence="2" key="2">
    <citation type="submission" date="2020-09" db="EMBL/GenBank/DDBJ databases">
        <authorList>
            <person name="Sun Q."/>
            <person name="Zhou Y."/>
        </authorList>
    </citation>
    <scope>NUCLEOTIDE SEQUENCE</scope>
    <source>
        <strain evidence="2">CGMCC 1.15762</strain>
    </source>
</reference>
<evidence type="ECO:0000259" key="1">
    <source>
        <dbReference type="Pfam" id="PF01882"/>
    </source>
</evidence>
<organism evidence="2 3">
    <name type="scientific">Salipiger pallidus</name>
    <dbReference type="NCBI Taxonomy" id="1775170"/>
    <lineage>
        <taxon>Bacteria</taxon>
        <taxon>Pseudomonadati</taxon>
        <taxon>Pseudomonadota</taxon>
        <taxon>Alphaproteobacteria</taxon>
        <taxon>Rhodobacterales</taxon>
        <taxon>Roseobacteraceae</taxon>
        <taxon>Salipiger</taxon>
    </lineage>
</organism>
<dbReference type="PANTHER" id="PTHR33608:SF6">
    <property type="entry name" value="BLL2464 PROTEIN"/>
    <property type="match status" value="1"/>
</dbReference>
<comment type="caution">
    <text evidence="2">The sequence shown here is derived from an EMBL/GenBank/DDBJ whole genome shotgun (WGS) entry which is preliminary data.</text>
</comment>
<evidence type="ECO:0000313" key="3">
    <source>
        <dbReference type="Proteomes" id="UP000617145"/>
    </source>
</evidence>
<sequence length="292" mass="32720">MNERVTLLRRDAQVEASRFPALLARAQHLAGTMLLGDHGRRRAGTGDDFWQYRPVRPGDSVRSIDWRRSARGDDQFVREREWQIAQSVMLWVDTGASMRFSSHQDLPTKGDRARLISLAASILLIRGGERVGFTGWSLPPRGGDVQVLRLAEALSEDSSEDYSELEARGMIPHARAIFVSDFLGDLAQVEAALTKAADRGVRGVMLQVLDPTEESFPFKGRTVFHSVGGSVSYETLKAGDLRSRYLERLAERKARLDHLSRLTGWQYMCHHTSDSAQNALLWLYRAMDGGHG</sequence>
<dbReference type="InterPro" id="IPR002881">
    <property type="entry name" value="DUF58"/>
</dbReference>
<dbReference type="AlphaFoldDB" id="A0A8J2ZJ83"/>
<protein>
    <recommendedName>
        <fullName evidence="1">DUF58 domain-containing protein</fullName>
    </recommendedName>
</protein>
<reference evidence="2" key="1">
    <citation type="journal article" date="2014" name="Int. J. Syst. Evol. Microbiol.">
        <title>Complete genome sequence of Corynebacterium casei LMG S-19264T (=DSM 44701T), isolated from a smear-ripened cheese.</title>
        <authorList>
            <consortium name="US DOE Joint Genome Institute (JGI-PGF)"/>
            <person name="Walter F."/>
            <person name="Albersmeier A."/>
            <person name="Kalinowski J."/>
            <person name="Ruckert C."/>
        </authorList>
    </citation>
    <scope>NUCLEOTIDE SEQUENCE</scope>
    <source>
        <strain evidence="2">CGMCC 1.15762</strain>
    </source>
</reference>
<feature type="domain" description="DUF58" evidence="1">
    <location>
        <begin position="51"/>
        <end position="253"/>
    </location>
</feature>
<dbReference type="Proteomes" id="UP000617145">
    <property type="component" value="Unassembled WGS sequence"/>
</dbReference>
<dbReference type="EMBL" id="BMJV01000003">
    <property type="protein sequence ID" value="GGG69758.1"/>
    <property type="molecule type" value="Genomic_DNA"/>
</dbReference>
<gene>
    <name evidence="2" type="ORF">GCM10011415_16550</name>
</gene>